<keyword evidence="2" id="KW-1185">Reference proteome</keyword>
<dbReference type="AlphaFoldDB" id="A0A5D2S239"/>
<protein>
    <submittedName>
        <fullName evidence="1">Uncharacterized protein</fullName>
    </submittedName>
</protein>
<evidence type="ECO:0000313" key="2">
    <source>
        <dbReference type="Proteomes" id="UP000323597"/>
    </source>
</evidence>
<dbReference type="EMBL" id="CM017661">
    <property type="protein sequence ID" value="TYI46185.1"/>
    <property type="molecule type" value="Genomic_DNA"/>
</dbReference>
<organism evidence="1 2">
    <name type="scientific">Gossypium mustelinum</name>
    <name type="common">Cotton</name>
    <name type="synonym">Gossypium caicoense</name>
    <dbReference type="NCBI Taxonomy" id="34275"/>
    <lineage>
        <taxon>Eukaryota</taxon>
        <taxon>Viridiplantae</taxon>
        <taxon>Streptophyta</taxon>
        <taxon>Embryophyta</taxon>
        <taxon>Tracheophyta</taxon>
        <taxon>Spermatophyta</taxon>
        <taxon>Magnoliopsida</taxon>
        <taxon>eudicotyledons</taxon>
        <taxon>Gunneridae</taxon>
        <taxon>Pentapetalae</taxon>
        <taxon>rosids</taxon>
        <taxon>malvids</taxon>
        <taxon>Malvales</taxon>
        <taxon>Malvaceae</taxon>
        <taxon>Malvoideae</taxon>
        <taxon>Gossypium</taxon>
    </lineage>
</organism>
<gene>
    <name evidence="1" type="ORF">E1A91_D13G088800v1</name>
</gene>
<evidence type="ECO:0000313" key="1">
    <source>
        <dbReference type="EMBL" id="TYI46185.1"/>
    </source>
</evidence>
<accession>A0A5D2S239</accession>
<sequence length="66" mass="7427">MMKFFPHSPDLHFSPQSLFLLVLLVGDPTVAFIHGLPKHKGVNAIVKQVPNFTNFAPLTLRFQRLG</sequence>
<dbReference type="Proteomes" id="UP000323597">
    <property type="component" value="Chromosome D13"/>
</dbReference>
<proteinExistence type="predicted"/>
<reference evidence="1 2" key="1">
    <citation type="submission" date="2019-07" db="EMBL/GenBank/DDBJ databases">
        <title>WGS assembly of Gossypium mustelinum.</title>
        <authorList>
            <person name="Chen Z.J."/>
            <person name="Sreedasyam A."/>
            <person name="Ando A."/>
            <person name="Song Q."/>
            <person name="De L."/>
            <person name="Hulse-Kemp A."/>
            <person name="Ding M."/>
            <person name="Ye W."/>
            <person name="Kirkbride R."/>
            <person name="Jenkins J."/>
            <person name="Plott C."/>
            <person name="Lovell J."/>
            <person name="Lin Y.-M."/>
            <person name="Vaughn R."/>
            <person name="Liu B."/>
            <person name="Li W."/>
            <person name="Simpson S."/>
            <person name="Scheffler B."/>
            <person name="Saski C."/>
            <person name="Grover C."/>
            <person name="Hu G."/>
            <person name="Conover J."/>
            <person name="Carlson J."/>
            <person name="Shu S."/>
            <person name="Boston L."/>
            <person name="Williams M."/>
            <person name="Peterson D."/>
            <person name="Mcgee K."/>
            <person name="Jones D."/>
            <person name="Wendel J."/>
            <person name="Stelly D."/>
            <person name="Grimwood J."/>
            <person name="Schmutz J."/>
        </authorList>
    </citation>
    <scope>NUCLEOTIDE SEQUENCE [LARGE SCALE GENOMIC DNA]</scope>
    <source>
        <strain evidence="1">1408120.09</strain>
    </source>
</reference>
<name>A0A5D2S239_GOSMU</name>